<evidence type="ECO:0008006" key="3">
    <source>
        <dbReference type="Google" id="ProtNLM"/>
    </source>
</evidence>
<comment type="caution">
    <text evidence="1">The sequence shown here is derived from an EMBL/GenBank/DDBJ whole genome shotgun (WGS) entry which is preliminary data.</text>
</comment>
<dbReference type="EMBL" id="JAPFFF010000063">
    <property type="protein sequence ID" value="KAK8836906.1"/>
    <property type="molecule type" value="Genomic_DNA"/>
</dbReference>
<protein>
    <recommendedName>
        <fullName evidence="3">UBA domain-containing protein</fullName>
    </recommendedName>
</protein>
<dbReference type="Proteomes" id="UP001470230">
    <property type="component" value="Unassembled WGS sequence"/>
</dbReference>
<keyword evidence="2" id="KW-1185">Reference proteome</keyword>
<evidence type="ECO:0000313" key="2">
    <source>
        <dbReference type="Proteomes" id="UP001470230"/>
    </source>
</evidence>
<proteinExistence type="predicted"/>
<dbReference type="SUPFAM" id="SSF54236">
    <property type="entry name" value="Ubiquitin-like"/>
    <property type="match status" value="1"/>
</dbReference>
<organism evidence="1 2">
    <name type="scientific">Tritrichomonas musculus</name>
    <dbReference type="NCBI Taxonomy" id="1915356"/>
    <lineage>
        <taxon>Eukaryota</taxon>
        <taxon>Metamonada</taxon>
        <taxon>Parabasalia</taxon>
        <taxon>Tritrichomonadida</taxon>
        <taxon>Tritrichomonadidae</taxon>
        <taxon>Tritrichomonas</taxon>
    </lineage>
</organism>
<evidence type="ECO:0000313" key="1">
    <source>
        <dbReference type="EMBL" id="KAK8836906.1"/>
    </source>
</evidence>
<dbReference type="InterPro" id="IPR029071">
    <property type="entry name" value="Ubiquitin-like_domsf"/>
</dbReference>
<accession>A0ABR2GSP2</accession>
<sequence length="221" mass="26144">MQIHVIDLQDFDQIIETDTDIILNDLLKQINEKFQYDTSSCTVYHFGQKLEPNFHLTSDFLKDDNILVLLNNLIVKEKSYPKVDNAYRFQTSRFRNYFFEPVNTNELCPKLENLKQKDQSNQNSFENSFYNNIQIQLNPNLAILPHETTQPKIQSYEMELNLLDLSPDLLSRYSPEQVQSLCRILETGHNPRLVFRIFDMVHQDEEQCLRLLNSFASQNDF</sequence>
<name>A0ABR2GSP2_9EUKA</name>
<reference evidence="1 2" key="1">
    <citation type="submission" date="2024-04" db="EMBL/GenBank/DDBJ databases">
        <title>Tritrichomonas musculus Genome.</title>
        <authorList>
            <person name="Alves-Ferreira E."/>
            <person name="Grigg M."/>
            <person name="Lorenzi H."/>
            <person name="Galac M."/>
        </authorList>
    </citation>
    <scope>NUCLEOTIDE SEQUENCE [LARGE SCALE GENOMIC DNA]</scope>
    <source>
        <strain evidence="1 2">EAF2021</strain>
    </source>
</reference>
<gene>
    <name evidence="1" type="ORF">M9Y10_037432</name>
</gene>